<keyword evidence="2" id="KW-1185">Reference proteome</keyword>
<gene>
    <name evidence="1" type="ORF">GDO81_000325</name>
</gene>
<protein>
    <submittedName>
        <fullName evidence="1">Uncharacterized protein</fullName>
    </submittedName>
</protein>
<comment type="caution">
    <text evidence="1">The sequence shown here is derived from an EMBL/GenBank/DDBJ whole genome shotgun (WGS) entry which is preliminary data.</text>
</comment>
<evidence type="ECO:0000313" key="2">
    <source>
        <dbReference type="Proteomes" id="UP000824782"/>
    </source>
</evidence>
<proteinExistence type="predicted"/>
<dbReference type="EMBL" id="WNYA01000001">
    <property type="protein sequence ID" value="KAG8591836.1"/>
    <property type="molecule type" value="Genomic_DNA"/>
</dbReference>
<evidence type="ECO:0000313" key="1">
    <source>
        <dbReference type="EMBL" id="KAG8591836.1"/>
    </source>
</evidence>
<organism evidence="1 2">
    <name type="scientific">Engystomops pustulosus</name>
    <name type="common">Tungara frog</name>
    <name type="synonym">Physalaemus pustulosus</name>
    <dbReference type="NCBI Taxonomy" id="76066"/>
    <lineage>
        <taxon>Eukaryota</taxon>
        <taxon>Metazoa</taxon>
        <taxon>Chordata</taxon>
        <taxon>Craniata</taxon>
        <taxon>Vertebrata</taxon>
        <taxon>Euteleostomi</taxon>
        <taxon>Amphibia</taxon>
        <taxon>Batrachia</taxon>
        <taxon>Anura</taxon>
        <taxon>Neobatrachia</taxon>
        <taxon>Hyloidea</taxon>
        <taxon>Leptodactylidae</taxon>
        <taxon>Leiuperinae</taxon>
        <taxon>Engystomops</taxon>
    </lineage>
</organism>
<accession>A0AAV7D3T2</accession>
<name>A0AAV7D3T2_ENGPU</name>
<dbReference type="Proteomes" id="UP000824782">
    <property type="component" value="Unassembled WGS sequence"/>
</dbReference>
<sequence length="70" mass="8085">MKISSSQDFISSDRRCPKPLINLNEAHKIPFYHRYQYLPGILPPSILNFSVVVSWNVFDLSLHPTLVWGT</sequence>
<reference evidence="1" key="1">
    <citation type="thesis" date="2020" institute="ProQuest LLC" country="789 East Eisenhower Parkway, Ann Arbor, MI, USA">
        <title>Comparative Genomics and Chromosome Evolution.</title>
        <authorList>
            <person name="Mudd A.B."/>
        </authorList>
    </citation>
    <scope>NUCLEOTIDE SEQUENCE</scope>
    <source>
        <strain evidence="1">237g6f4</strain>
        <tissue evidence="1">Blood</tissue>
    </source>
</reference>
<dbReference type="AlphaFoldDB" id="A0AAV7D3T2"/>